<dbReference type="GO" id="GO:0030596">
    <property type="term" value="F:alpha-L-rhamnosidase activity"/>
    <property type="evidence" value="ECO:0007669"/>
    <property type="project" value="UniProtKB-EC"/>
</dbReference>
<dbReference type="AlphaFoldDB" id="A0A7K3MCW8"/>
<gene>
    <name evidence="9" type="ORF">F7O44_29155</name>
</gene>
<dbReference type="InterPro" id="IPR012341">
    <property type="entry name" value="6hp_glycosidase-like_sf"/>
</dbReference>
<name>A0A7K3MCW8_9ACTN</name>
<dbReference type="Pfam" id="PF25788">
    <property type="entry name" value="Ig_Rha78A_N"/>
    <property type="match status" value="1"/>
</dbReference>
<dbReference type="InterPro" id="IPR008928">
    <property type="entry name" value="6-hairpin_glycosidase_sf"/>
</dbReference>
<dbReference type="PANTHER" id="PTHR33307">
    <property type="entry name" value="ALPHA-RHAMNOSIDASE (EUROFUNG)"/>
    <property type="match status" value="1"/>
</dbReference>
<dbReference type="PIRSF" id="PIRSF010631">
    <property type="entry name" value="A-rhamnsds"/>
    <property type="match status" value="1"/>
</dbReference>
<dbReference type="EMBL" id="WLZY01000021">
    <property type="protein sequence ID" value="NDL61143.1"/>
    <property type="molecule type" value="Genomic_DNA"/>
</dbReference>
<sequence length="902" mass="101428">MTAPTGLRVEHRDEPLGITTRQPRLSWHLPAGSRRQIAFQVRAALSDSDQVLWDTGRIESDQSLLVPYNGPALESGQRVNWTTRTWTERGRSEWSNPSWWEMGLLSRDDWLARFIEPVEDDDIKAGSPRPAYLFRRSFKLEHDFSAARLYASAHGIYEFFINGQRVGDMELTPGFTSYWSNLHVQTFDVTDLLQQGDNVLGAIVSDGWFRGQVSGARLTNIYGASIALLAQLNVYEANQTLTRIGTGPEWTCSTGHISEADLFQGQTVDLRATLRNWDSPMAQPRGWLPVTECDYDLARLVSSPAPPVRRVEELSPSTVTRLHPNRQVIDLGQNINGWVRLRNLGPEGTAISLTYGEALGKDGDVTTQHLMPDLDAPRYVQEPEFVNMTAPFQIDRVVSAGHPNECFEPRHTSHGFRYVRVEGHPETLTADDVSGVVVHTDLRRTGWFECSDDRINRLHEAAVWSFRGNACDIPTDCPTRERAGWTGDWQIFVSTAAFIYDVAGFSIKWLQDLTADQHDDGKVLHCAPETMSAEIMDKIGAPHGSAGWGDAAVIVPWEIYRAYEDRDLLADQWPSMAAWVDFATRMAREGRHESRVQQRPVAAAHEEFLWDTGFHWGEWLEPDEWSPDTIPRLGTADHGIVATAYLYYSARLLTRIAEILGRGSDVSRYRRLATAVRSAWQAEFIKPDGTLTSDTQASYVRALTFNLVPDELRPQVAKRLVELIREAGTHLRTGFLATPYLLPVLADTGYPEVAYELLFQDTEPSWLTMIDRGATTIWEDWRGTDEEGTPSLSLNHYSKGAVISFLHRYIAGIQLLDDGPAYKRFRINPTPGAGITHARADHDSPYGRITSAWHIHDDQFKLNVTVPPGTTAEVHLPDGARFDAEPGNHTYRQPHSATRTGR</sequence>
<dbReference type="InterPro" id="IPR035398">
    <property type="entry name" value="Bac_rhamnosid_C"/>
</dbReference>
<evidence type="ECO:0000256" key="3">
    <source>
        <dbReference type="ARBA" id="ARBA00022801"/>
    </source>
</evidence>
<evidence type="ECO:0000256" key="1">
    <source>
        <dbReference type="ARBA" id="ARBA00001445"/>
    </source>
</evidence>
<dbReference type="Pfam" id="PF05592">
    <property type="entry name" value="Bac_rhamnosid"/>
    <property type="match status" value="1"/>
</dbReference>
<feature type="region of interest" description="Disordered" evidence="4">
    <location>
        <begin position="881"/>
        <end position="902"/>
    </location>
</feature>
<evidence type="ECO:0000259" key="6">
    <source>
        <dbReference type="Pfam" id="PF08531"/>
    </source>
</evidence>
<dbReference type="Pfam" id="PF17389">
    <property type="entry name" value="Bac_rhamnosid6H"/>
    <property type="match status" value="1"/>
</dbReference>
<dbReference type="InterPro" id="IPR008979">
    <property type="entry name" value="Galactose-bd-like_sf"/>
</dbReference>
<feature type="compositionally biased region" description="Polar residues" evidence="4">
    <location>
        <begin position="890"/>
        <end position="902"/>
    </location>
</feature>
<feature type="domain" description="Alpha-L-rhamnosidase concanavalin-like" evidence="5">
    <location>
        <begin position="321"/>
        <end position="439"/>
    </location>
</feature>
<feature type="domain" description="Alpha-L-rhamnosidase six-hairpin glycosidase" evidence="7">
    <location>
        <begin position="443"/>
        <end position="810"/>
    </location>
</feature>
<evidence type="ECO:0000259" key="8">
    <source>
        <dbReference type="Pfam" id="PF17390"/>
    </source>
</evidence>
<dbReference type="Gene3D" id="2.60.40.10">
    <property type="entry name" value="Immunoglobulins"/>
    <property type="match status" value="1"/>
</dbReference>
<accession>A0A7K3MCW8</accession>
<proteinExistence type="predicted"/>
<reference evidence="9 10" key="1">
    <citation type="submission" date="2019-11" db="EMBL/GenBank/DDBJ databases">
        <authorList>
            <person name="Li X.-J."/>
            <person name="Feng X.-M."/>
        </authorList>
    </citation>
    <scope>NUCLEOTIDE SEQUENCE [LARGE SCALE GENOMIC DNA]</scope>
    <source>
        <strain evidence="9 10">XMNu-373</strain>
    </source>
</reference>
<dbReference type="InterPro" id="IPR016007">
    <property type="entry name" value="Alpha_rhamnosid"/>
</dbReference>
<keyword evidence="10" id="KW-1185">Reference proteome</keyword>
<dbReference type="InterPro" id="IPR035396">
    <property type="entry name" value="Bac_rhamnosid6H"/>
</dbReference>
<dbReference type="SUPFAM" id="SSF48208">
    <property type="entry name" value="Six-hairpin glycosidases"/>
    <property type="match status" value="1"/>
</dbReference>
<dbReference type="SUPFAM" id="SSF49785">
    <property type="entry name" value="Galactose-binding domain-like"/>
    <property type="match status" value="1"/>
</dbReference>
<protein>
    <recommendedName>
        <fullName evidence="2">alpha-L-rhamnosidase</fullName>
        <ecNumber evidence="2">3.2.1.40</ecNumber>
    </recommendedName>
</protein>
<evidence type="ECO:0000259" key="5">
    <source>
        <dbReference type="Pfam" id="PF05592"/>
    </source>
</evidence>
<dbReference type="InterPro" id="IPR013783">
    <property type="entry name" value="Ig-like_fold"/>
</dbReference>
<evidence type="ECO:0000313" key="9">
    <source>
        <dbReference type="EMBL" id="NDL61143.1"/>
    </source>
</evidence>
<comment type="catalytic activity">
    <reaction evidence="1">
        <text>Hydrolysis of terminal non-reducing alpha-L-rhamnose residues in alpha-L-rhamnosides.</text>
        <dbReference type="EC" id="3.2.1.40"/>
    </reaction>
</comment>
<dbReference type="InterPro" id="IPR008902">
    <property type="entry name" value="Rhamnosid_concanavalin"/>
</dbReference>
<dbReference type="Gene3D" id="2.60.420.10">
    <property type="entry name" value="Maltose phosphorylase, domain 3"/>
    <property type="match status" value="1"/>
</dbReference>
<feature type="domain" description="Alpha-L-rhamnosidase C-terminal" evidence="8">
    <location>
        <begin position="812"/>
        <end position="882"/>
    </location>
</feature>
<evidence type="ECO:0000256" key="2">
    <source>
        <dbReference type="ARBA" id="ARBA00012652"/>
    </source>
</evidence>
<keyword evidence="3" id="KW-0378">Hydrolase</keyword>
<dbReference type="EC" id="3.2.1.40" evidence="2"/>
<dbReference type="GO" id="GO:0005975">
    <property type="term" value="P:carbohydrate metabolic process"/>
    <property type="evidence" value="ECO:0007669"/>
    <property type="project" value="InterPro"/>
</dbReference>
<dbReference type="Gene3D" id="2.60.120.260">
    <property type="entry name" value="Galactose-binding domain-like"/>
    <property type="match status" value="2"/>
</dbReference>
<dbReference type="Proteomes" id="UP000460435">
    <property type="component" value="Unassembled WGS sequence"/>
</dbReference>
<dbReference type="InterPro" id="IPR013737">
    <property type="entry name" value="Bac_rhamnosid_N"/>
</dbReference>
<organism evidence="9 10">
    <name type="scientific">Phytoactinopolyspora mesophila</name>
    <dbReference type="NCBI Taxonomy" id="2650750"/>
    <lineage>
        <taxon>Bacteria</taxon>
        <taxon>Bacillati</taxon>
        <taxon>Actinomycetota</taxon>
        <taxon>Actinomycetes</taxon>
        <taxon>Jiangellales</taxon>
        <taxon>Jiangellaceae</taxon>
        <taxon>Phytoactinopolyspora</taxon>
    </lineage>
</organism>
<evidence type="ECO:0000313" key="10">
    <source>
        <dbReference type="Proteomes" id="UP000460435"/>
    </source>
</evidence>
<feature type="domain" description="Bacterial alpha-L-rhamnosidase N-terminal" evidence="6">
    <location>
        <begin position="145"/>
        <end position="312"/>
    </location>
</feature>
<evidence type="ECO:0000256" key="4">
    <source>
        <dbReference type="SAM" id="MobiDB-lite"/>
    </source>
</evidence>
<dbReference type="PANTHER" id="PTHR33307:SF6">
    <property type="entry name" value="ALPHA-RHAMNOSIDASE (EUROFUNG)-RELATED"/>
    <property type="match status" value="1"/>
</dbReference>
<dbReference type="Pfam" id="PF08531">
    <property type="entry name" value="Bac_rhamnosid_N"/>
    <property type="match status" value="1"/>
</dbReference>
<comment type="caution">
    <text evidence="9">The sequence shown here is derived from an EMBL/GenBank/DDBJ whole genome shotgun (WGS) entry which is preliminary data.</text>
</comment>
<evidence type="ECO:0000259" key="7">
    <source>
        <dbReference type="Pfam" id="PF17389"/>
    </source>
</evidence>
<dbReference type="Gene3D" id="1.50.10.10">
    <property type="match status" value="1"/>
</dbReference>
<dbReference type="Pfam" id="PF17390">
    <property type="entry name" value="Bac_rhamnosid_C"/>
    <property type="match status" value="1"/>
</dbReference>